<accession>A0ACC0EZF0</accession>
<gene>
    <name evidence="1" type="ORF">MJO28_000228</name>
</gene>
<protein>
    <submittedName>
        <fullName evidence="1">Uncharacterized protein</fullName>
    </submittedName>
</protein>
<dbReference type="EMBL" id="CM045865">
    <property type="protein sequence ID" value="KAI7962134.1"/>
    <property type="molecule type" value="Genomic_DNA"/>
</dbReference>
<sequence>MVVFTAQHLFPYSFRDVATGIWQKYPNKFSTHITSVDVLDRSFLPDGTLRTERLISISQRAPRWIMKLVGGAEEQYVREVIFYKPPSSTDRSPMVLMGSVNLSMSSFLICREQIRYQPFNPQTSSFFQRADIEAQGTFAIGESWGILGSRLETWARDRFSSNAESGRLGFNNVLATLHQNNLEGRDNRGESNNSTSSTNESGKKSIPTEPPSASMRLA</sequence>
<evidence type="ECO:0000313" key="2">
    <source>
        <dbReference type="Proteomes" id="UP001060170"/>
    </source>
</evidence>
<proteinExistence type="predicted"/>
<dbReference type="Proteomes" id="UP001060170">
    <property type="component" value="Chromosome 1"/>
</dbReference>
<reference evidence="1 2" key="3">
    <citation type="journal article" date="2022" name="Microbiol. Spectr.">
        <title>Folding features and dynamics of 3D genome architecture in plant fungal pathogens.</title>
        <authorList>
            <person name="Xia C."/>
        </authorList>
    </citation>
    <scope>NUCLEOTIDE SEQUENCE [LARGE SCALE GENOMIC DNA]</scope>
    <source>
        <strain evidence="1 2">93-210</strain>
    </source>
</reference>
<reference evidence="2" key="2">
    <citation type="journal article" date="2018" name="Mol. Plant Microbe Interact.">
        <title>Genome sequence resources for the wheat stripe rust pathogen (Puccinia striiformis f. sp. tritici) and the barley stripe rust pathogen (Puccinia striiformis f. sp. hordei).</title>
        <authorList>
            <person name="Xia C."/>
            <person name="Wang M."/>
            <person name="Yin C."/>
            <person name="Cornejo O.E."/>
            <person name="Hulbert S.H."/>
            <person name="Chen X."/>
        </authorList>
    </citation>
    <scope>NUCLEOTIDE SEQUENCE [LARGE SCALE GENOMIC DNA]</scope>
    <source>
        <strain evidence="2">93-210</strain>
    </source>
</reference>
<comment type="caution">
    <text evidence="1">The sequence shown here is derived from an EMBL/GenBank/DDBJ whole genome shotgun (WGS) entry which is preliminary data.</text>
</comment>
<reference evidence="2" key="1">
    <citation type="journal article" date="2018" name="BMC Genomics">
        <title>Genomic insights into host adaptation between the wheat stripe rust pathogen (Puccinia striiformis f. sp. tritici) and the barley stripe rust pathogen (Puccinia striiformis f. sp. hordei).</title>
        <authorList>
            <person name="Xia C."/>
            <person name="Wang M."/>
            <person name="Yin C."/>
            <person name="Cornejo O.E."/>
            <person name="Hulbert S.H."/>
            <person name="Chen X."/>
        </authorList>
    </citation>
    <scope>NUCLEOTIDE SEQUENCE [LARGE SCALE GENOMIC DNA]</scope>
    <source>
        <strain evidence="2">93-210</strain>
    </source>
</reference>
<evidence type="ECO:0000313" key="1">
    <source>
        <dbReference type="EMBL" id="KAI7962134.1"/>
    </source>
</evidence>
<keyword evidence="2" id="KW-1185">Reference proteome</keyword>
<organism evidence="1 2">
    <name type="scientific">Puccinia striiformis f. sp. tritici</name>
    <dbReference type="NCBI Taxonomy" id="168172"/>
    <lineage>
        <taxon>Eukaryota</taxon>
        <taxon>Fungi</taxon>
        <taxon>Dikarya</taxon>
        <taxon>Basidiomycota</taxon>
        <taxon>Pucciniomycotina</taxon>
        <taxon>Pucciniomycetes</taxon>
        <taxon>Pucciniales</taxon>
        <taxon>Pucciniaceae</taxon>
        <taxon>Puccinia</taxon>
    </lineage>
</organism>
<name>A0ACC0EZF0_9BASI</name>